<dbReference type="InterPro" id="IPR028082">
    <property type="entry name" value="Peripla_BP_I"/>
</dbReference>
<dbReference type="InterPro" id="IPR046335">
    <property type="entry name" value="LacI/GalR-like_sensor"/>
</dbReference>
<dbReference type="InterPro" id="IPR010982">
    <property type="entry name" value="Lambda_DNA-bd_dom_sf"/>
</dbReference>
<keyword evidence="2" id="KW-0238">DNA-binding</keyword>
<dbReference type="Proteomes" id="UP000321062">
    <property type="component" value="Chromosome"/>
</dbReference>
<evidence type="ECO:0000256" key="2">
    <source>
        <dbReference type="ARBA" id="ARBA00023125"/>
    </source>
</evidence>
<sequence>MSTKGKTLRELAAELDVSITTVSRALAGHEAIALKTRQRVVEAARKYGYVPNMAARQLVSGRSGFVGFILPVRGPNFVDSYVGEFVTGLGEGLVPHGVDLFIATVQQGQSELAVLKHVVESGRADGIVVPRIGEADERIDYLMSRDFPFVAHGRLLDESKKFNWLDADSISAFSEAFDLLYDLGHRHFGLVSISDAMTFRHLRERGLREAMVRRGDPSVTLDIVSAPRFDRGATVAAVNRLLHAEKRPSAIIGLFDELALTVMEEAARAGISIPRDLSVIGFDNIAASAYAPPGLTTFETGTRNAAREIAGMLVQVIERRPPEPLTKLIRPTLISRSSHGPVPDDFRK</sequence>
<dbReference type="GO" id="GO:0003700">
    <property type="term" value="F:DNA-binding transcription factor activity"/>
    <property type="evidence" value="ECO:0007669"/>
    <property type="project" value="TreeGrafter"/>
</dbReference>
<organism evidence="5 6">
    <name type="scientific">Paradevosia tibetensis</name>
    <dbReference type="NCBI Taxonomy" id="1447062"/>
    <lineage>
        <taxon>Bacteria</taxon>
        <taxon>Pseudomonadati</taxon>
        <taxon>Pseudomonadota</taxon>
        <taxon>Alphaproteobacteria</taxon>
        <taxon>Hyphomicrobiales</taxon>
        <taxon>Devosiaceae</taxon>
        <taxon>Paradevosia</taxon>
    </lineage>
</organism>
<dbReference type="PROSITE" id="PS50932">
    <property type="entry name" value="HTH_LACI_2"/>
    <property type="match status" value="1"/>
</dbReference>
<evidence type="ECO:0000313" key="6">
    <source>
        <dbReference type="Proteomes" id="UP000321062"/>
    </source>
</evidence>
<gene>
    <name evidence="5" type="ORF">FNA67_10410</name>
</gene>
<dbReference type="InterPro" id="IPR000843">
    <property type="entry name" value="HTH_LacI"/>
</dbReference>
<dbReference type="GO" id="GO:0000976">
    <property type="term" value="F:transcription cis-regulatory region binding"/>
    <property type="evidence" value="ECO:0007669"/>
    <property type="project" value="TreeGrafter"/>
</dbReference>
<name>A0A5B9DPS5_9HYPH</name>
<reference evidence="5 6" key="1">
    <citation type="journal article" date="2015" name="Int. J. Syst. Evol. Microbiol.">
        <title>Youhaiella tibetensis gen. nov., sp. nov., isolated from subsurface sediment.</title>
        <authorList>
            <person name="Wang Y.X."/>
            <person name="Huang F.Q."/>
            <person name="Nogi Y."/>
            <person name="Pang S.J."/>
            <person name="Wang P.K."/>
            <person name="Lv J."/>
        </authorList>
    </citation>
    <scope>NUCLEOTIDE SEQUENCE [LARGE SCALE GENOMIC DNA]</scope>
    <source>
        <strain evidence="6">fig4</strain>
    </source>
</reference>
<dbReference type="PANTHER" id="PTHR30146:SF153">
    <property type="entry name" value="LACTOSE OPERON REPRESSOR"/>
    <property type="match status" value="1"/>
</dbReference>
<dbReference type="Pfam" id="PF00356">
    <property type="entry name" value="LacI"/>
    <property type="match status" value="1"/>
</dbReference>
<dbReference type="PANTHER" id="PTHR30146">
    <property type="entry name" value="LACI-RELATED TRANSCRIPTIONAL REPRESSOR"/>
    <property type="match status" value="1"/>
</dbReference>
<evidence type="ECO:0000256" key="1">
    <source>
        <dbReference type="ARBA" id="ARBA00023015"/>
    </source>
</evidence>
<dbReference type="EMBL" id="CP041690">
    <property type="protein sequence ID" value="QEE20558.1"/>
    <property type="molecule type" value="Genomic_DNA"/>
</dbReference>
<feature type="domain" description="HTH lacI-type" evidence="4">
    <location>
        <begin position="6"/>
        <end position="60"/>
    </location>
</feature>
<accession>A0A5B9DPS5</accession>
<proteinExistence type="predicted"/>
<evidence type="ECO:0000259" key="4">
    <source>
        <dbReference type="PROSITE" id="PS50932"/>
    </source>
</evidence>
<dbReference type="AlphaFoldDB" id="A0A5B9DPS5"/>
<dbReference type="SUPFAM" id="SSF47413">
    <property type="entry name" value="lambda repressor-like DNA-binding domains"/>
    <property type="match status" value="1"/>
</dbReference>
<dbReference type="Pfam" id="PF13377">
    <property type="entry name" value="Peripla_BP_3"/>
    <property type="match status" value="1"/>
</dbReference>
<dbReference type="Gene3D" id="3.40.50.2300">
    <property type="match status" value="2"/>
</dbReference>
<protein>
    <submittedName>
        <fullName evidence="5">LacI family transcriptional regulator</fullName>
    </submittedName>
</protein>
<keyword evidence="3" id="KW-0804">Transcription</keyword>
<dbReference type="SMART" id="SM00354">
    <property type="entry name" value="HTH_LACI"/>
    <property type="match status" value="1"/>
</dbReference>
<evidence type="ECO:0000313" key="5">
    <source>
        <dbReference type="EMBL" id="QEE20558.1"/>
    </source>
</evidence>
<keyword evidence="1" id="KW-0805">Transcription regulation</keyword>
<dbReference type="KEGG" id="yti:FNA67_10410"/>
<keyword evidence="6" id="KW-1185">Reference proteome</keyword>
<dbReference type="Gene3D" id="1.10.260.40">
    <property type="entry name" value="lambda repressor-like DNA-binding domains"/>
    <property type="match status" value="1"/>
</dbReference>
<dbReference type="OrthoDB" id="234496at2"/>
<dbReference type="CDD" id="cd01392">
    <property type="entry name" value="HTH_LacI"/>
    <property type="match status" value="1"/>
</dbReference>
<dbReference type="RefSeq" id="WP_049705052.1">
    <property type="nucleotide sequence ID" value="NZ_BMFM01000001.1"/>
</dbReference>
<evidence type="ECO:0000256" key="3">
    <source>
        <dbReference type="ARBA" id="ARBA00023163"/>
    </source>
</evidence>
<dbReference type="SUPFAM" id="SSF53822">
    <property type="entry name" value="Periplasmic binding protein-like I"/>
    <property type="match status" value="1"/>
</dbReference>